<feature type="modified residue" description="4-aspartylphosphate" evidence="1">
    <location>
        <position position="61"/>
    </location>
</feature>
<dbReference type="SUPFAM" id="SSF52172">
    <property type="entry name" value="CheY-like"/>
    <property type="match status" value="1"/>
</dbReference>
<dbReference type="Pfam" id="PF00072">
    <property type="entry name" value="Response_reg"/>
    <property type="match status" value="1"/>
</dbReference>
<sequence>MAMNTPSSQPRIMLVEDIPAMRLLVRQMLRSLGIDQIIEANDGSTALQLVRAQPVDVVLSDWNMIPMTGLQLLMAMREDPATSHIPFIMITGEGSMEHVQRARSAGVNGYLIKPFGLDALTRQLTKVVRWRPAA</sequence>
<dbReference type="AlphaFoldDB" id="A4U0R7"/>
<proteinExistence type="predicted"/>
<name>A4U0R7_9PROT</name>
<dbReference type="PANTHER" id="PTHR43228">
    <property type="entry name" value="TWO-COMPONENT RESPONSE REGULATOR"/>
    <property type="match status" value="1"/>
</dbReference>
<accession>A4U0R7</accession>
<evidence type="ECO:0000256" key="1">
    <source>
        <dbReference type="PROSITE-ProRule" id="PRU00169"/>
    </source>
</evidence>
<evidence type="ECO:0000313" key="3">
    <source>
        <dbReference type="EMBL" id="CAM76474.1"/>
    </source>
</evidence>
<evidence type="ECO:0000259" key="2">
    <source>
        <dbReference type="PROSITE" id="PS50110"/>
    </source>
</evidence>
<dbReference type="InterPro" id="IPR052048">
    <property type="entry name" value="ST_Response_Regulator"/>
</dbReference>
<keyword evidence="1" id="KW-0597">Phosphoprotein</keyword>
<reference evidence="3" key="1">
    <citation type="journal article" date="2007" name="J. Bacteriol.">
        <title>Comparative genome analysis of four magnetotactic bacteria reveals a complex set of group-specific genes implicated in magnetosome biomineralization and function.</title>
        <authorList>
            <person name="Richter M."/>
            <person name="Kube M."/>
            <person name="Bazylinski D.A."/>
            <person name="Lombardot T."/>
            <person name="Gloeckner F.O."/>
            <person name="Reinhardt R."/>
            <person name="Schueler D."/>
        </authorList>
    </citation>
    <scope>NUCLEOTIDE SEQUENCE</scope>
    <source>
        <strain evidence="3">MSR-1</strain>
    </source>
</reference>
<dbReference type="Gene3D" id="3.40.50.2300">
    <property type="match status" value="1"/>
</dbReference>
<protein>
    <submittedName>
        <fullName evidence="3">Chemotaxis protein cheY</fullName>
    </submittedName>
</protein>
<dbReference type="InterPro" id="IPR001789">
    <property type="entry name" value="Sig_transdc_resp-reg_receiver"/>
</dbReference>
<dbReference type="EMBL" id="CU459003">
    <property type="protein sequence ID" value="CAM76474.1"/>
    <property type="molecule type" value="Genomic_DNA"/>
</dbReference>
<feature type="domain" description="Response regulatory" evidence="2">
    <location>
        <begin position="11"/>
        <end position="128"/>
    </location>
</feature>
<dbReference type="PANTHER" id="PTHR43228:SF1">
    <property type="entry name" value="TWO-COMPONENT RESPONSE REGULATOR ARR22"/>
    <property type="match status" value="1"/>
</dbReference>
<organism evidence="3">
    <name type="scientific">Magnetospirillum gryphiswaldense</name>
    <dbReference type="NCBI Taxonomy" id="55518"/>
    <lineage>
        <taxon>Bacteria</taxon>
        <taxon>Pseudomonadati</taxon>
        <taxon>Pseudomonadota</taxon>
        <taxon>Alphaproteobacteria</taxon>
        <taxon>Rhodospirillales</taxon>
        <taxon>Rhodospirillaceae</taxon>
        <taxon>Magnetospirillum</taxon>
    </lineage>
</organism>
<gene>
    <name evidence="3" type="ORF">MGR_3201</name>
</gene>
<dbReference type="InterPro" id="IPR011006">
    <property type="entry name" value="CheY-like_superfamily"/>
</dbReference>
<dbReference type="RefSeq" id="WP_041633399.1">
    <property type="nucleotide sequence ID" value="NZ_CP027527.1"/>
</dbReference>
<dbReference type="PROSITE" id="PS50110">
    <property type="entry name" value="RESPONSE_REGULATORY"/>
    <property type="match status" value="1"/>
</dbReference>
<dbReference type="SMART" id="SM00448">
    <property type="entry name" value="REC"/>
    <property type="match status" value="1"/>
</dbReference>
<dbReference type="GO" id="GO:0000160">
    <property type="term" value="P:phosphorelay signal transduction system"/>
    <property type="evidence" value="ECO:0007669"/>
    <property type="project" value="InterPro"/>
</dbReference>